<dbReference type="PROSITE" id="PS51192">
    <property type="entry name" value="HELICASE_ATP_BIND_1"/>
    <property type="match status" value="1"/>
</dbReference>
<dbReference type="SMART" id="SM00487">
    <property type="entry name" value="DEXDc"/>
    <property type="match status" value="1"/>
</dbReference>
<dbReference type="PROSITE" id="PS50819">
    <property type="entry name" value="INTEIN_ENDONUCLEASE"/>
    <property type="match status" value="2"/>
</dbReference>
<dbReference type="InterPro" id="IPR004860">
    <property type="entry name" value="LAGLIDADG_dom"/>
</dbReference>
<keyword evidence="4" id="KW-0347">Helicase</keyword>
<dbReference type="SMART" id="SM00306">
    <property type="entry name" value="HintN"/>
    <property type="match status" value="2"/>
</dbReference>
<dbReference type="Pfam" id="PF04851">
    <property type="entry name" value="ResIII"/>
    <property type="match status" value="1"/>
</dbReference>
<comment type="catalytic activity">
    <reaction evidence="9">
        <text>Couples ATP hydrolysis with the unwinding of duplex DNA by translocating in the 3'-5' direction.</text>
        <dbReference type="EC" id="5.6.2.4"/>
    </reaction>
</comment>
<evidence type="ECO:0000256" key="6">
    <source>
        <dbReference type="ARBA" id="ARBA00022840"/>
    </source>
</evidence>
<protein>
    <recommendedName>
        <fullName evidence="10">DNA 3'-5' helicase</fullName>
        <ecNumber evidence="10">5.6.2.4</ecNumber>
    </recommendedName>
</protein>
<dbReference type="Pfam" id="PF14890">
    <property type="entry name" value="Intein_splicing"/>
    <property type="match status" value="1"/>
</dbReference>
<evidence type="ECO:0000256" key="5">
    <source>
        <dbReference type="ARBA" id="ARBA00022813"/>
    </source>
</evidence>
<dbReference type="Gene3D" id="3.10.28.10">
    <property type="entry name" value="Homing endonucleases"/>
    <property type="match status" value="2"/>
</dbReference>
<evidence type="ECO:0000313" key="17">
    <source>
        <dbReference type="EMBL" id="KAB7517256.1"/>
    </source>
</evidence>
<keyword evidence="8" id="KW-0413">Isomerase</keyword>
<comment type="caution">
    <text evidence="17">The sequence shown here is derived from an EMBL/GenBank/DDBJ whole genome shotgun (WGS) entry which is preliminary data.</text>
</comment>
<evidence type="ECO:0000256" key="7">
    <source>
        <dbReference type="ARBA" id="ARBA00023000"/>
    </source>
</evidence>
<dbReference type="SMART" id="SM00305">
    <property type="entry name" value="HintC"/>
    <property type="match status" value="2"/>
</dbReference>
<dbReference type="SMART" id="SM00490">
    <property type="entry name" value="HELICc"/>
    <property type="match status" value="1"/>
</dbReference>
<dbReference type="InterPro" id="IPR032438">
    <property type="entry name" value="ERCC3_RAD25_C"/>
</dbReference>
<feature type="domain" description="Helicase C-terminal" evidence="16">
    <location>
        <begin position="1433"/>
        <end position="1582"/>
    </location>
</feature>
<dbReference type="PANTHER" id="PTHR11274">
    <property type="entry name" value="RAD25/XP-B DNA REPAIR HELICASE"/>
    <property type="match status" value="1"/>
</dbReference>
<evidence type="ECO:0000256" key="13">
    <source>
        <dbReference type="SAM" id="MobiDB-lite"/>
    </source>
</evidence>
<dbReference type="PROSITE" id="PS50817">
    <property type="entry name" value="INTEIN_N_TER"/>
    <property type="match status" value="2"/>
</dbReference>
<feature type="coiled-coil region" evidence="12">
    <location>
        <begin position="519"/>
        <end position="546"/>
    </location>
</feature>
<evidence type="ECO:0000256" key="4">
    <source>
        <dbReference type="ARBA" id="ARBA00022806"/>
    </source>
</evidence>
<dbReference type="Gene3D" id="3.40.50.300">
    <property type="entry name" value="P-loop containing nucleotide triphosphate hydrolases"/>
    <property type="match status" value="2"/>
</dbReference>
<evidence type="ECO:0000256" key="9">
    <source>
        <dbReference type="ARBA" id="ARBA00034617"/>
    </source>
</evidence>
<dbReference type="InterPro" id="IPR027434">
    <property type="entry name" value="Homing_endonucl"/>
</dbReference>
<name>A0A5N5UEX1_9EURY</name>
<comment type="similarity">
    <text evidence="1">Belongs to the helicase family. RAD25/XPB subfamily.</text>
</comment>
<keyword evidence="6" id="KW-0067">ATP-binding</keyword>
<dbReference type="GO" id="GO:0004519">
    <property type="term" value="F:endonuclease activity"/>
    <property type="evidence" value="ECO:0007669"/>
    <property type="project" value="InterPro"/>
</dbReference>
<dbReference type="SUPFAM" id="SSF51294">
    <property type="entry name" value="Hedgehog/intein (Hint) domain"/>
    <property type="match status" value="2"/>
</dbReference>
<dbReference type="SUPFAM" id="SSF52540">
    <property type="entry name" value="P-loop containing nucleoside triphosphate hydrolases"/>
    <property type="match status" value="2"/>
</dbReference>
<dbReference type="PROSITE" id="PS50818">
    <property type="entry name" value="INTEIN_C_TER"/>
    <property type="match status" value="2"/>
</dbReference>
<keyword evidence="5" id="KW-0068">Autocatalytic cleavage</keyword>
<feature type="domain" description="Helicase ATP-binding" evidence="15">
    <location>
        <begin position="269"/>
        <end position="374"/>
    </location>
</feature>
<dbReference type="PROSITE" id="PS51194">
    <property type="entry name" value="HELICASE_CTER"/>
    <property type="match status" value="1"/>
</dbReference>
<dbReference type="GO" id="GO:0016539">
    <property type="term" value="P:intein-mediated protein splicing"/>
    <property type="evidence" value="ECO:0007669"/>
    <property type="project" value="InterPro"/>
</dbReference>
<dbReference type="EMBL" id="QMDY01000005">
    <property type="protein sequence ID" value="KAB7517256.1"/>
    <property type="molecule type" value="Genomic_DNA"/>
</dbReference>
<dbReference type="EC" id="5.6.2.4" evidence="10"/>
<dbReference type="PANTHER" id="PTHR11274:SF0">
    <property type="entry name" value="GENERAL TRANSCRIPTION AND DNA REPAIR FACTOR IIH HELICASE SUBUNIT XPB"/>
    <property type="match status" value="1"/>
</dbReference>
<dbReference type="GO" id="GO:0003677">
    <property type="term" value="F:DNA binding"/>
    <property type="evidence" value="ECO:0007669"/>
    <property type="project" value="InterPro"/>
</dbReference>
<dbReference type="Pfam" id="PF14528">
    <property type="entry name" value="LAGLIDADG_3"/>
    <property type="match status" value="2"/>
</dbReference>
<evidence type="ECO:0000256" key="10">
    <source>
        <dbReference type="ARBA" id="ARBA00034808"/>
    </source>
</evidence>
<dbReference type="SUPFAM" id="SSF55608">
    <property type="entry name" value="Homing endonucleases"/>
    <property type="match status" value="1"/>
</dbReference>
<keyword evidence="12" id="KW-0175">Coiled coil</keyword>
<dbReference type="InterPro" id="IPR006142">
    <property type="entry name" value="INTEIN"/>
</dbReference>
<dbReference type="InterPro" id="IPR003587">
    <property type="entry name" value="Hint_dom_N"/>
</dbReference>
<dbReference type="InterPro" id="IPR006935">
    <property type="entry name" value="Helicase/UvrB_N"/>
</dbReference>
<organism evidence="17 18">
    <name type="scientific">Halosegnis rubeus</name>
    <dbReference type="NCBI Taxonomy" id="2212850"/>
    <lineage>
        <taxon>Archaea</taxon>
        <taxon>Methanobacteriati</taxon>
        <taxon>Methanobacteriota</taxon>
        <taxon>Stenosarchaea group</taxon>
        <taxon>Halobacteria</taxon>
        <taxon>Halobacteriales</taxon>
        <taxon>Natronomonadaceae</taxon>
        <taxon>Halosegnis</taxon>
    </lineage>
</organism>
<comment type="catalytic activity">
    <reaction evidence="11">
        <text>ATP + H2O = ADP + phosphate + H(+)</text>
        <dbReference type="Rhea" id="RHEA:13065"/>
        <dbReference type="ChEBI" id="CHEBI:15377"/>
        <dbReference type="ChEBI" id="CHEBI:15378"/>
        <dbReference type="ChEBI" id="CHEBI:30616"/>
        <dbReference type="ChEBI" id="CHEBI:43474"/>
        <dbReference type="ChEBI" id="CHEBI:456216"/>
        <dbReference type="EC" id="5.6.2.4"/>
    </reaction>
</comment>
<dbReference type="InterPro" id="IPR036844">
    <property type="entry name" value="Hint_dom_sf"/>
</dbReference>
<dbReference type="NCBIfam" id="TIGR01443">
    <property type="entry name" value="intein_Cterm"/>
    <property type="match status" value="1"/>
</dbReference>
<evidence type="ECO:0000256" key="12">
    <source>
        <dbReference type="SAM" id="Coils"/>
    </source>
</evidence>
<accession>A0A5N5UEX1</accession>
<evidence type="ECO:0000256" key="3">
    <source>
        <dbReference type="ARBA" id="ARBA00022801"/>
    </source>
</evidence>
<evidence type="ECO:0000256" key="11">
    <source>
        <dbReference type="ARBA" id="ARBA00048988"/>
    </source>
</evidence>
<evidence type="ECO:0000313" key="18">
    <source>
        <dbReference type="Proteomes" id="UP000326207"/>
    </source>
</evidence>
<dbReference type="GO" id="GO:0043138">
    <property type="term" value="F:3'-5' DNA helicase activity"/>
    <property type="evidence" value="ECO:0007669"/>
    <property type="project" value="UniProtKB-EC"/>
</dbReference>
<dbReference type="InterPro" id="IPR004042">
    <property type="entry name" value="Intein_endonuc_central"/>
</dbReference>
<dbReference type="Proteomes" id="UP000326207">
    <property type="component" value="Unassembled WGS sequence"/>
</dbReference>
<evidence type="ECO:0000259" key="16">
    <source>
        <dbReference type="PROSITE" id="PS51194"/>
    </source>
</evidence>
<evidence type="ECO:0000256" key="8">
    <source>
        <dbReference type="ARBA" id="ARBA00023235"/>
    </source>
</evidence>
<dbReference type="GO" id="GO:0005524">
    <property type="term" value="F:ATP binding"/>
    <property type="evidence" value="ECO:0007669"/>
    <property type="project" value="UniProtKB-KW"/>
</dbReference>
<evidence type="ECO:0000259" key="15">
    <source>
        <dbReference type="PROSITE" id="PS51192"/>
    </source>
</evidence>
<evidence type="ECO:0000259" key="14">
    <source>
        <dbReference type="PROSITE" id="PS50819"/>
    </source>
</evidence>
<evidence type="ECO:0000256" key="2">
    <source>
        <dbReference type="ARBA" id="ARBA00022741"/>
    </source>
</evidence>
<keyword evidence="3" id="KW-0378">Hydrolase</keyword>
<dbReference type="Gene3D" id="2.170.16.10">
    <property type="entry name" value="Hedgehog/Intein (Hint) domain"/>
    <property type="match status" value="3"/>
</dbReference>
<dbReference type="GO" id="GO:0016787">
    <property type="term" value="F:hydrolase activity"/>
    <property type="evidence" value="ECO:0007669"/>
    <property type="project" value="UniProtKB-KW"/>
</dbReference>
<keyword evidence="2" id="KW-0547">Nucleotide-binding</keyword>
<dbReference type="CDD" id="cd00081">
    <property type="entry name" value="Hint"/>
    <property type="match status" value="2"/>
</dbReference>
<dbReference type="InterPro" id="IPR030934">
    <property type="entry name" value="Intein_C"/>
</dbReference>
<dbReference type="InterPro" id="IPR014001">
    <property type="entry name" value="Helicase_ATP-bd"/>
</dbReference>
<dbReference type="InterPro" id="IPR027417">
    <property type="entry name" value="P-loop_NTPase"/>
</dbReference>
<dbReference type="InterPro" id="IPR003586">
    <property type="entry name" value="Hint_dom_C"/>
</dbReference>
<reference evidence="17 18" key="1">
    <citation type="submission" date="2019-10" db="EMBL/GenBank/DDBJ databases">
        <title>Unraveling microbial dark matter from salterns through culturing: the case of the genus Halosegnis.</title>
        <authorList>
            <person name="Duran-Viseras A."/>
            <person name="Andrei A.-S."/>
            <person name="Vera-Gargallo B."/>
            <person name="Ghai R."/>
            <person name="Sanchez-Porro C."/>
            <person name="Ventosa A."/>
        </authorList>
    </citation>
    <scope>NUCLEOTIDE SEQUENCE [LARGE SCALE GENOMIC DNA]</scope>
    <source>
        <strain evidence="17 18">F19-13</strain>
    </source>
</reference>
<feature type="domain" description="DOD-type homing endonuclease" evidence="14">
    <location>
        <begin position="1083"/>
        <end position="1220"/>
    </location>
</feature>
<dbReference type="InterPro" id="IPR050615">
    <property type="entry name" value="ATP-dep_DNA_Helicase"/>
</dbReference>
<gene>
    <name evidence="17" type="ORF">DP108_09565</name>
</gene>
<evidence type="ECO:0000256" key="1">
    <source>
        <dbReference type="ARBA" id="ARBA00006637"/>
    </source>
</evidence>
<feature type="domain" description="DOD-type homing endonuclease" evidence="14">
    <location>
        <begin position="498"/>
        <end position="630"/>
    </location>
</feature>
<dbReference type="PRINTS" id="PR00379">
    <property type="entry name" value="INTEIN"/>
</dbReference>
<dbReference type="InterPro" id="IPR006141">
    <property type="entry name" value="Intein_N"/>
</dbReference>
<keyword evidence="7" id="KW-0651">Protein splicing</keyword>
<dbReference type="Pfam" id="PF16203">
    <property type="entry name" value="ERCC3_RAD25_C"/>
    <property type="match status" value="1"/>
</dbReference>
<sequence>MTDDADESVEPAIRRVDADLTLDTFYDALQSVGRPLATASELARELDVSQSVALDALESLARTGRIDSADVETDPRVWFPSDYKETTDRERVVVFPGRRQVVVDGPSQFTRAQLSQFAHLEDANRESGYIYEVREEDVWSAPYDEFSGLQRTMRQALGERSDALEEWVRSQWERARKFRLYSHEDGYTVLEAKSADLMGNIAEQELEEGDLRALISDTEAWIADDAVAGVKRTLYEAGYPVLDTRHLDTGDDLPIELEVDLRDYQNEWVNRFTKKRSGILVGPPGSGKTVAAMGVMSAIEGETLVLVPGRELAAQWKETIVEHTSLSPDVIGEYHGGKKEIRPVTIATYQTAGMDRHRHLFDDRKWGLIVYDECLTGETTVETPARKTTFSQLDERYEFEQGWNDGIDEQVRTHDPGGGSEWTEVTGVYKNEAPVQRIETNTGHVLRATPSHTHLVFDPESCEIQEQRGVSEGEFLVMPLPEPDETARESDGAASAELLGWFIGDGHMNEYDDVKFSFARRADEQIRILEILCERLETDYSTFENERGDRTLWAPKLREPLGWSGQHGDKTTTVSVPDEGFGWSDSDIGALLRGLFDAEGSVDSKGRIQFNTTSEALANDVGLLLRRLGILSRSFSIEREADQHNTVHRITIPTHYNDQFTTYVGFRLEHKSSRVEAGHSPATGIPAGQYLETVKIDTGLTNEQLGEMAGIAKGTVGDTIRGAYQLGQPRLDTLAEGLNAAGTKSFEDAIAAKEFAGISYRVLGEALGVATSTAEQRLKRGERDAVQAVEELLDRRQSAMLRHSKRLSSLSELCLLEVADVQDDGVETVYDFETASHTFIANGILTHNCHHIPSPIHRRSATLQAKHRLGLSVDGETMVPIRNGGELSMRPIAEFAEEHLAVGPGMERLSGMETLGVTEDGAVEWTPIQAVMRHRHDGQMYRVRGRNGREVTVTGDHSLIVFDGETMEVTSKVAEDLSETDYLLQPEAVPAPGATDQTVDVMELLEEGYVLIDDDAPESVFDPLYERGIGDNKSRYNWKSRRSIPLSIAREIDLNRECIKGVYVHGRHSYIPPEVSTEAFARLLGLFVADGALDDGRVEFYATDSEEKSEVVAFEQVIRGVCPEVDISYVANGENCTTLRVTGPLVRVLRSLGLSNGARDKSVPSVVLSNPTAYEPFIEGIVLGDGHRAKRERGKEMVTISTSSKQLAAGLNLLLAARGYVGGEYHRNPEVGVREGDHDTVENYLVRFNPNNDGQNGRLSLTPFTEPLQRAYDEAERYGPRRADGGTFESGLAERMRLNDDELSAVTQRGDVDAEWLTETDVAMLDVESVVEVDSEDEYVYDLSTGTENFLGDHLFCHNSATPIREDDKQQEIYTLIGPPIGTNWAALFDAGYVAEPEVEIRLVPWADDDARREYDAAVGHDKRKAAAENPAKLPEIEAILREHRGEKALVFVEYIEQGEQIAEALSVPFVSGEMRHARRRKLFDEFRHGARDVLVVSRVADEGIDLPGAEIAIAASGLGGSRRQGAQRAGRTMRPVGKARMYVLATRASKEEEFARSRTRHLQGKGIRVQERGAETADESE</sequence>
<dbReference type="InterPro" id="IPR001650">
    <property type="entry name" value="Helicase_C-like"/>
</dbReference>
<dbReference type="NCBIfam" id="TIGR01445">
    <property type="entry name" value="intein_Nterm"/>
    <property type="match status" value="2"/>
</dbReference>
<proteinExistence type="inferred from homology"/>
<feature type="region of interest" description="Disordered" evidence="13">
    <location>
        <begin position="1555"/>
        <end position="1582"/>
    </location>
</feature>